<accession>A0A8R1Y6U0</accession>
<dbReference type="AlphaFoldDB" id="A0A2A6BSJ8"/>
<dbReference type="Proteomes" id="UP000005239">
    <property type="component" value="Unassembled WGS sequence"/>
</dbReference>
<organism evidence="1 2">
    <name type="scientific">Pristionchus pacificus</name>
    <name type="common">Parasitic nematode worm</name>
    <dbReference type="NCBI Taxonomy" id="54126"/>
    <lineage>
        <taxon>Eukaryota</taxon>
        <taxon>Metazoa</taxon>
        <taxon>Ecdysozoa</taxon>
        <taxon>Nematoda</taxon>
        <taxon>Chromadorea</taxon>
        <taxon>Rhabditida</taxon>
        <taxon>Rhabditina</taxon>
        <taxon>Diplogasteromorpha</taxon>
        <taxon>Diplogasteroidea</taxon>
        <taxon>Neodiplogasteridae</taxon>
        <taxon>Pristionchus</taxon>
    </lineage>
</organism>
<evidence type="ECO:0000313" key="1">
    <source>
        <dbReference type="EnsemblMetazoa" id="PPA03495.1"/>
    </source>
</evidence>
<keyword evidence="2" id="KW-1185">Reference proteome</keyword>
<dbReference type="EnsemblMetazoa" id="PPA03495.1">
    <property type="protein sequence ID" value="PPA03495.1"/>
    <property type="gene ID" value="WBGene00093049"/>
</dbReference>
<proteinExistence type="predicted"/>
<reference evidence="2" key="1">
    <citation type="journal article" date="2008" name="Nat. Genet.">
        <title>The Pristionchus pacificus genome provides a unique perspective on nematode lifestyle and parasitism.</title>
        <authorList>
            <person name="Dieterich C."/>
            <person name="Clifton S.W."/>
            <person name="Schuster L.N."/>
            <person name="Chinwalla A."/>
            <person name="Delehaunty K."/>
            <person name="Dinkelacker I."/>
            <person name="Fulton L."/>
            <person name="Fulton R."/>
            <person name="Godfrey J."/>
            <person name="Minx P."/>
            <person name="Mitreva M."/>
            <person name="Roeseler W."/>
            <person name="Tian H."/>
            <person name="Witte H."/>
            <person name="Yang S.P."/>
            <person name="Wilson R.K."/>
            <person name="Sommer R.J."/>
        </authorList>
    </citation>
    <scope>NUCLEOTIDE SEQUENCE [LARGE SCALE GENOMIC DNA]</scope>
    <source>
        <strain evidence="2">PS312</strain>
    </source>
</reference>
<accession>A0A2A6BSJ8</accession>
<gene>
    <name evidence="1" type="primary">WBGene00093049</name>
</gene>
<protein>
    <submittedName>
        <fullName evidence="1">Uncharacterized protein</fullName>
    </submittedName>
</protein>
<reference evidence="1" key="2">
    <citation type="submission" date="2022-06" db="UniProtKB">
        <authorList>
            <consortium name="EnsemblMetazoa"/>
        </authorList>
    </citation>
    <scope>IDENTIFICATION</scope>
    <source>
        <strain evidence="1">PS312</strain>
    </source>
</reference>
<evidence type="ECO:0000313" key="2">
    <source>
        <dbReference type="Proteomes" id="UP000005239"/>
    </source>
</evidence>
<name>A0A2A6BSJ8_PRIPA</name>
<sequence length="493" mass="53697">MKAPKELMYSTESIVVSPVEAPFHLNDPKYRSCFCGAHVTMLSRVFMSLVISGCILNTITVRSHGIYAHLLLIPIVCLGAYGVFKESRTVLFVYIVHSNIAVLLWIVYFIAMAVATAYKGPIAPSITSASTFNCSFLSANGSDLNINGSTFTLNTTELTFNCSTPSTTPTSAFTSGMIGANGFIISETMLSYTAIVFVGAIAGIQTIFTATFLNLASYIRDRKTANQGPSLLQVIVEKMPQTPATEDPMMLTSIQSTEDPLITTAPIASDPKPYNFSAIASAFVTTVKNVPVTPFDRNDPKYYSNCCCLDVHITTLAGIYTQLAGMACFFTFWITGSLLPLGNIPLLCFGIYAVHMESRVLLICYVTFFVISGVCWAYRVVVVFEKIHIAADHGFTRNTYLITPLFILVCFVLAMYAFCQDRECSPEPSVVFKAEKPIVDTVPSVSSIVESSSPVIAVPSIAQSRSNMSDAPFSIGWKTVDEMKEVEMGATKT</sequence>